<comment type="cofactor">
    <cofactor evidence="11">
        <name>FMN</name>
        <dbReference type="ChEBI" id="CHEBI:58210"/>
    </cofactor>
    <text evidence="11">Binds 1 FMN per subunit.</text>
</comment>
<keyword evidence="8 11" id="KW-0560">Oxidoreductase</keyword>
<protein>
    <recommendedName>
        <fullName evidence="5 11">Dihydroorotate dehydrogenase (quinone), mitochondrial</fullName>
        <shortName evidence="11">DHOdehase</shortName>
        <ecNumber evidence="4 11">1.3.5.2</ecNumber>
    </recommendedName>
</protein>
<name>A0A9P6LX14_9FUNG</name>
<dbReference type="Pfam" id="PF01180">
    <property type="entry name" value="DHO_dh"/>
    <property type="match status" value="1"/>
</dbReference>
<dbReference type="GO" id="GO:0005743">
    <property type="term" value="C:mitochondrial inner membrane"/>
    <property type="evidence" value="ECO:0007669"/>
    <property type="project" value="UniProtKB-SubCell"/>
</dbReference>
<proteinExistence type="inferred from homology"/>
<organism evidence="13 14">
    <name type="scientific">Modicella reniformis</name>
    <dbReference type="NCBI Taxonomy" id="1440133"/>
    <lineage>
        <taxon>Eukaryota</taxon>
        <taxon>Fungi</taxon>
        <taxon>Fungi incertae sedis</taxon>
        <taxon>Mucoromycota</taxon>
        <taxon>Mortierellomycotina</taxon>
        <taxon>Mortierellomycetes</taxon>
        <taxon>Mortierellales</taxon>
        <taxon>Mortierellaceae</taxon>
        <taxon>Modicella</taxon>
    </lineage>
</organism>
<evidence type="ECO:0000313" key="13">
    <source>
        <dbReference type="EMBL" id="KAF9947880.1"/>
    </source>
</evidence>
<dbReference type="GO" id="GO:0009220">
    <property type="term" value="P:pyrimidine ribonucleotide biosynthetic process"/>
    <property type="evidence" value="ECO:0007669"/>
    <property type="project" value="TreeGrafter"/>
</dbReference>
<evidence type="ECO:0000256" key="10">
    <source>
        <dbReference type="ARBA" id="ARBA00048639"/>
    </source>
</evidence>
<keyword evidence="11" id="KW-0999">Mitochondrion inner membrane</keyword>
<accession>A0A9P6LX14</accession>
<dbReference type="OrthoDB" id="14784at2759"/>
<evidence type="ECO:0000256" key="1">
    <source>
        <dbReference type="ARBA" id="ARBA00004370"/>
    </source>
</evidence>
<dbReference type="EC" id="1.3.5.2" evidence="4 11"/>
<keyword evidence="11" id="KW-0496">Mitochondrion</keyword>
<dbReference type="NCBIfam" id="TIGR01036">
    <property type="entry name" value="pyrD_sub2"/>
    <property type="match status" value="1"/>
</dbReference>
<dbReference type="InterPro" id="IPR005720">
    <property type="entry name" value="Dihydroorotate_DH_cat"/>
</dbReference>
<dbReference type="Proteomes" id="UP000749646">
    <property type="component" value="Unassembled WGS sequence"/>
</dbReference>
<evidence type="ECO:0000256" key="4">
    <source>
        <dbReference type="ARBA" id="ARBA00012791"/>
    </source>
</evidence>
<evidence type="ECO:0000256" key="5">
    <source>
        <dbReference type="ARBA" id="ARBA00017599"/>
    </source>
</evidence>
<keyword evidence="11" id="KW-0812">Transmembrane</keyword>
<dbReference type="EMBL" id="JAAAHW010007498">
    <property type="protein sequence ID" value="KAF9947880.1"/>
    <property type="molecule type" value="Genomic_DNA"/>
</dbReference>
<evidence type="ECO:0000256" key="9">
    <source>
        <dbReference type="ARBA" id="ARBA00023136"/>
    </source>
</evidence>
<comment type="similarity">
    <text evidence="3 11">Belongs to the dihydroorotate dehydrogenase family. Type 2 subfamily.</text>
</comment>
<evidence type="ECO:0000256" key="7">
    <source>
        <dbReference type="ARBA" id="ARBA00022643"/>
    </source>
</evidence>
<dbReference type="GO" id="GO:0006207">
    <property type="term" value="P:'de novo' pyrimidine nucleobase biosynthetic process"/>
    <property type="evidence" value="ECO:0007669"/>
    <property type="project" value="InterPro"/>
</dbReference>
<keyword evidence="7 11" id="KW-0288">FMN</keyword>
<dbReference type="InterPro" id="IPR001295">
    <property type="entry name" value="Dihydroorotate_DH_CS"/>
</dbReference>
<evidence type="ECO:0000256" key="3">
    <source>
        <dbReference type="ARBA" id="ARBA00005359"/>
    </source>
</evidence>
<feature type="transmembrane region" description="Helical" evidence="11">
    <location>
        <begin position="52"/>
        <end position="72"/>
    </location>
</feature>
<comment type="caution">
    <text evidence="13">The sequence shown here is derived from an EMBL/GenBank/DDBJ whole genome shotgun (WGS) entry which is preliminary data.</text>
</comment>
<dbReference type="SUPFAM" id="SSF51395">
    <property type="entry name" value="FMN-linked oxidoreductases"/>
    <property type="match status" value="1"/>
</dbReference>
<dbReference type="InterPro" id="IPR005719">
    <property type="entry name" value="Dihydroorotate_DH_2"/>
</dbReference>
<comment type="catalytic activity">
    <reaction evidence="10 11">
        <text>(S)-dihydroorotate + a quinone = orotate + a quinol</text>
        <dbReference type="Rhea" id="RHEA:30187"/>
        <dbReference type="ChEBI" id="CHEBI:24646"/>
        <dbReference type="ChEBI" id="CHEBI:30839"/>
        <dbReference type="ChEBI" id="CHEBI:30864"/>
        <dbReference type="ChEBI" id="CHEBI:132124"/>
        <dbReference type="EC" id="1.3.5.2"/>
    </reaction>
</comment>
<evidence type="ECO:0000256" key="11">
    <source>
        <dbReference type="RuleBase" id="RU361255"/>
    </source>
</evidence>
<evidence type="ECO:0000313" key="14">
    <source>
        <dbReference type="Proteomes" id="UP000749646"/>
    </source>
</evidence>
<keyword evidence="9 11" id="KW-0472">Membrane</keyword>
<dbReference type="PROSITE" id="PS00911">
    <property type="entry name" value="DHODEHASE_1"/>
    <property type="match status" value="1"/>
</dbReference>
<dbReference type="PROSITE" id="PS00912">
    <property type="entry name" value="DHODEHASE_2"/>
    <property type="match status" value="1"/>
</dbReference>
<evidence type="ECO:0000256" key="2">
    <source>
        <dbReference type="ARBA" id="ARBA00005161"/>
    </source>
</evidence>
<evidence type="ECO:0000256" key="6">
    <source>
        <dbReference type="ARBA" id="ARBA00022630"/>
    </source>
</evidence>
<evidence type="ECO:0000256" key="8">
    <source>
        <dbReference type="ARBA" id="ARBA00023002"/>
    </source>
</evidence>
<dbReference type="PANTHER" id="PTHR48109:SF4">
    <property type="entry name" value="DIHYDROOROTATE DEHYDROGENASE (QUINONE), MITOCHONDRIAL"/>
    <property type="match status" value="1"/>
</dbReference>
<dbReference type="Gene3D" id="3.20.20.70">
    <property type="entry name" value="Aldolase class I"/>
    <property type="match status" value="1"/>
</dbReference>
<gene>
    <name evidence="13" type="primary">URA9</name>
    <name evidence="13" type="ORF">BGZ65_008468</name>
</gene>
<keyword evidence="6 11" id="KW-0285">Flavoprotein</keyword>
<evidence type="ECO:0000259" key="12">
    <source>
        <dbReference type="Pfam" id="PF01180"/>
    </source>
</evidence>
<comment type="subcellular location">
    <subcellularLocation>
        <location evidence="1">Membrane</location>
    </subcellularLocation>
    <subcellularLocation>
        <location evidence="11">Mitochondrion inner membrane</location>
        <topology evidence="11">Single-pass membrane protein</topology>
    </subcellularLocation>
</comment>
<dbReference type="AlphaFoldDB" id="A0A9P6LX14"/>
<comment type="pathway">
    <text evidence="2 11">Pyrimidine metabolism; UMP biosynthesis via de novo pathway; orotate from (S)-dihydroorotate (quinone route): step 1/1.</text>
</comment>
<keyword evidence="14" id="KW-1185">Reference proteome</keyword>
<dbReference type="InterPro" id="IPR050074">
    <property type="entry name" value="DHO_dehydrogenase"/>
</dbReference>
<feature type="domain" description="Dihydroorotate dehydrogenase catalytic" evidence="12">
    <location>
        <begin position="120"/>
        <end position="451"/>
    </location>
</feature>
<dbReference type="PANTHER" id="PTHR48109">
    <property type="entry name" value="DIHYDROOROTATE DEHYDROGENASE (QUINONE), MITOCHONDRIAL-RELATED"/>
    <property type="match status" value="1"/>
</dbReference>
<dbReference type="CDD" id="cd04738">
    <property type="entry name" value="DHOD_2_like"/>
    <property type="match status" value="1"/>
</dbReference>
<dbReference type="GO" id="GO:0106430">
    <property type="term" value="F:dihydroorotate dehydrogenase (quinone) activity"/>
    <property type="evidence" value="ECO:0007669"/>
    <property type="project" value="UniProtKB-EC"/>
</dbReference>
<dbReference type="InterPro" id="IPR013785">
    <property type="entry name" value="Aldolase_TIM"/>
</dbReference>
<keyword evidence="11" id="KW-1133">Transmembrane helix</keyword>
<reference evidence="13" key="1">
    <citation type="journal article" date="2020" name="Fungal Divers.">
        <title>Resolving the Mortierellaceae phylogeny through synthesis of multi-gene phylogenetics and phylogenomics.</title>
        <authorList>
            <person name="Vandepol N."/>
            <person name="Liber J."/>
            <person name="Desiro A."/>
            <person name="Na H."/>
            <person name="Kennedy M."/>
            <person name="Barry K."/>
            <person name="Grigoriev I.V."/>
            <person name="Miller A.N."/>
            <person name="O'Donnell K."/>
            <person name="Stajich J.E."/>
            <person name="Bonito G."/>
        </authorList>
    </citation>
    <scope>NUCLEOTIDE SEQUENCE</scope>
    <source>
        <strain evidence="13">MES-2147</strain>
    </source>
</reference>
<sequence>MNVSASVLLQQQSSVLSRVFAQRAPATIVRPTSAIRHYATVRKEHTITSRTINFILGTGIVVGGLVGISYGFDSRASIHKYVSVPLLHWTMDPETAHKFSIKVLKTGISPRDTQEDDPSLEVKLWNKTFSNPVGMAAGFDKHAEAIDGLFNLGFGYVEIGSVTPEPQPGNSRPRMFRLPEDKSVINRYGFNSEGHKVVESRLRQRIKRFLYKHAREDTEDTLEKLKYGSSSTESLVDHLSTHRSLRDDRLLAVNLGKNKASTPESVDDYVIGVERLGPYADVLVINVSSPNTPGLRSLQRKGMLEELLRRVITARDHLESSYKPPLLVKIAPDLTDEELEDVSEAALATNIDGIIISNTTIARPNSLINKETAGEIGGLSGPAVKPLALRAVRQVYKHTGGKIPLVGCGGISTGEDALEYARAGASMVQLYTGMAYEGPGVVRAIKDGIVKGLNGRKWMDIVGEDSKRAK</sequence>